<feature type="binding site" evidence="16">
    <location>
        <position position="92"/>
    </location>
    <ligand>
        <name>DNA</name>
        <dbReference type="ChEBI" id="CHEBI:16991"/>
    </ligand>
</feature>
<dbReference type="AlphaFoldDB" id="A0A1J0AGA4"/>
<comment type="subunit">
    <text evidence="3 16">Monomer.</text>
</comment>
<keyword evidence="13 16" id="KW-0326">Glycosidase</keyword>
<dbReference type="InterPro" id="IPR020629">
    <property type="entry name" value="FPG_Glyclase"/>
</dbReference>
<evidence type="ECO:0000256" key="6">
    <source>
        <dbReference type="ARBA" id="ARBA00022771"/>
    </source>
</evidence>
<dbReference type="KEGG" id="glt:GlitD10_2636"/>
<proteinExistence type="inferred from homology"/>
<feature type="active site" description="Proton donor; for delta-elimination activity" evidence="16">
    <location>
        <position position="263"/>
    </location>
</feature>
<sequence>MPELPEVEIIRRGLVSLTPGLTIAEVELLRPDCVVGAAPEFTAGLCHQVLQDWQRRGKYLLGKLSNGGGWVVHLRMTGQLLWLTTPQPVTKHTRARIFFTGGQELRFVDQRTFGRLWWVAPGQALTQVVTGLQNLGLEPWDCSAEILYPKCQRTRRAIKSALLDQTWIAGLGNIYADECLFLSGIDPQTPCQDLSAPQVAQLHQAIVRVLETSIQAGGTTFAHFRHVQGMNGHYLDQAWVYGRAGQPCRVCGTAIQRQKIAGRSSHFCPRCQPKRLTRH</sequence>
<feature type="domain" description="Formamidopyrimidine-DNA glycosylase catalytic" evidence="18">
    <location>
        <begin position="2"/>
        <end position="114"/>
    </location>
</feature>
<dbReference type="PROSITE" id="PS51066">
    <property type="entry name" value="ZF_FPG_2"/>
    <property type="match status" value="1"/>
</dbReference>
<dbReference type="SUPFAM" id="SSF81624">
    <property type="entry name" value="N-terminal domain of MutM-like DNA repair proteins"/>
    <property type="match status" value="1"/>
</dbReference>
<dbReference type="EC" id="3.2.2.23" evidence="16"/>
<dbReference type="Pfam" id="PF06827">
    <property type="entry name" value="zf-FPG_IleRS"/>
    <property type="match status" value="1"/>
</dbReference>
<evidence type="ECO:0000256" key="12">
    <source>
        <dbReference type="ARBA" id="ARBA00023268"/>
    </source>
</evidence>
<evidence type="ECO:0000313" key="19">
    <source>
        <dbReference type="EMBL" id="APB34977.1"/>
    </source>
</evidence>
<dbReference type="GO" id="GO:0140078">
    <property type="term" value="F:class I DNA-(apurinic or apyrimidinic site) endonuclease activity"/>
    <property type="evidence" value="ECO:0007669"/>
    <property type="project" value="UniProtKB-EC"/>
</dbReference>
<dbReference type="NCBIfam" id="TIGR00577">
    <property type="entry name" value="fpg"/>
    <property type="match status" value="1"/>
</dbReference>
<dbReference type="SMART" id="SM00898">
    <property type="entry name" value="Fapy_DNA_glyco"/>
    <property type="match status" value="1"/>
</dbReference>
<dbReference type="SUPFAM" id="SSF57716">
    <property type="entry name" value="Glucocorticoid receptor-like (DNA-binding domain)"/>
    <property type="match status" value="1"/>
</dbReference>
<evidence type="ECO:0000256" key="1">
    <source>
        <dbReference type="ARBA" id="ARBA00001668"/>
    </source>
</evidence>
<evidence type="ECO:0000313" key="20">
    <source>
        <dbReference type="Proteomes" id="UP000180235"/>
    </source>
</evidence>
<evidence type="ECO:0000259" key="17">
    <source>
        <dbReference type="PROSITE" id="PS51066"/>
    </source>
</evidence>
<comment type="cofactor">
    <cofactor evidence="16">
        <name>Zn(2+)</name>
        <dbReference type="ChEBI" id="CHEBI:29105"/>
    </cofactor>
    <text evidence="16">Binds 1 zinc ion per subunit.</text>
</comment>
<evidence type="ECO:0000256" key="4">
    <source>
        <dbReference type="ARBA" id="ARBA00022723"/>
    </source>
</evidence>
<keyword evidence="20" id="KW-1185">Reference proteome</keyword>
<dbReference type="EC" id="4.2.99.18" evidence="16"/>
<dbReference type="GO" id="GO:0006284">
    <property type="term" value="P:base-excision repair"/>
    <property type="evidence" value="ECO:0007669"/>
    <property type="project" value="InterPro"/>
</dbReference>
<evidence type="ECO:0000256" key="11">
    <source>
        <dbReference type="ARBA" id="ARBA00023239"/>
    </source>
</evidence>
<evidence type="ECO:0000256" key="10">
    <source>
        <dbReference type="ARBA" id="ARBA00023204"/>
    </source>
</evidence>
<dbReference type="Gene3D" id="1.10.8.50">
    <property type="match status" value="1"/>
</dbReference>
<dbReference type="NCBIfam" id="NF010551">
    <property type="entry name" value="PRK13945.1"/>
    <property type="match status" value="1"/>
</dbReference>
<name>A0A1J0AGA4_9CYAN</name>
<dbReference type="Pfam" id="PF01149">
    <property type="entry name" value="Fapy_DNA_glyco"/>
    <property type="match status" value="1"/>
</dbReference>
<dbReference type="GO" id="GO:0034039">
    <property type="term" value="F:8-oxo-7,8-dihydroguanine DNA N-glycosylase activity"/>
    <property type="evidence" value="ECO:0007669"/>
    <property type="project" value="TreeGrafter"/>
</dbReference>
<dbReference type="STRING" id="1188229.GlitD10_2636"/>
<comment type="catalytic activity">
    <reaction evidence="1 16">
        <text>Hydrolysis of DNA containing ring-opened 7-methylguanine residues, releasing 2,6-diamino-4-hydroxy-5-(N-methyl)formamidopyrimidine.</text>
        <dbReference type="EC" id="3.2.2.23"/>
    </reaction>
</comment>
<dbReference type="RefSeq" id="WP_071455338.1">
    <property type="nucleotide sequence ID" value="NZ_CP017675.1"/>
</dbReference>
<feature type="active site" description="Proton donor" evidence="16">
    <location>
        <position position="3"/>
    </location>
</feature>
<dbReference type="HAMAP" id="MF_00103">
    <property type="entry name" value="Fapy_DNA_glycosyl"/>
    <property type="match status" value="1"/>
</dbReference>
<dbReference type="InterPro" id="IPR000214">
    <property type="entry name" value="Znf_DNA_glyclase/AP_lyase"/>
</dbReference>
<dbReference type="Gene3D" id="3.20.190.10">
    <property type="entry name" value="MutM-like, N-terminal"/>
    <property type="match status" value="1"/>
</dbReference>
<reference evidence="19 20" key="1">
    <citation type="submission" date="2016-10" db="EMBL/GenBank/DDBJ databases">
        <title>Description of Gloeomargarita lithophora gen. nov., sp. nov., a thylakoid-bearing basal-branching cyanobacterium with intracellular carbonates, and proposal for Gloeomargaritales ord. nov.</title>
        <authorList>
            <person name="Moreira D."/>
            <person name="Tavera R."/>
            <person name="Benzerara K."/>
            <person name="Skouri-Panet F."/>
            <person name="Couradeau E."/>
            <person name="Gerard E."/>
            <person name="Loussert C."/>
            <person name="Novelo E."/>
            <person name="Zivanovic Y."/>
            <person name="Lopez-Garcia P."/>
        </authorList>
    </citation>
    <scope>NUCLEOTIDE SEQUENCE [LARGE SCALE GENOMIC DNA]</scope>
    <source>
        <strain evidence="19 20">D10</strain>
    </source>
</reference>
<dbReference type="EMBL" id="CP017675">
    <property type="protein sequence ID" value="APB34977.1"/>
    <property type="molecule type" value="Genomic_DNA"/>
</dbReference>
<dbReference type="InterPro" id="IPR035937">
    <property type="entry name" value="FPG_N"/>
</dbReference>
<comment type="function">
    <text evidence="16">Involved in base excision repair of DNA damaged by oxidation or by mutagenic agents. Acts as DNA glycosylase that recognizes and removes damaged bases. Has a preference for oxidized purines, such as 7,8-dihydro-8-oxoguanine (8-oxoG). Has AP (apurinic/apyrimidinic) lyase activity and introduces nicks in the DNA strand. Cleaves the DNA backbone by beta-delta elimination to generate a single-strand break at the site of the removed base with both 3'- and 5'-phosphates.</text>
</comment>
<evidence type="ECO:0000256" key="2">
    <source>
        <dbReference type="ARBA" id="ARBA00009409"/>
    </source>
</evidence>
<keyword evidence="12 16" id="KW-0511">Multifunctional enzyme</keyword>
<evidence type="ECO:0000256" key="15">
    <source>
        <dbReference type="ARBA" id="ARBA00060177"/>
    </source>
</evidence>
<dbReference type="InterPro" id="IPR010979">
    <property type="entry name" value="Ribosomal_uS13-like_H2TH"/>
</dbReference>
<feature type="active site" description="Proton donor; for beta-elimination activity" evidence="16">
    <location>
        <position position="58"/>
    </location>
</feature>
<dbReference type="Pfam" id="PF06831">
    <property type="entry name" value="H2TH"/>
    <property type="match status" value="1"/>
</dbReference>
<dbReference type="PANTHER" id="PTHR22993:SF9">
    <property type="entry name" value="FORMAMIDOPYRIMIDINE-DNA GLYCOSYLASE"/>
    <property type="match status" value="1"/>
</dbReference>
<protein>
    <recommendedName>
        <fullName evidence="16">Formamidopyrimidine-DNA glycosylase</fullName>
        <shortName evidence="16">Fapy-DNA glycosylase</shortName>
        <ecNumber evidence="16">3.2.2.23</ecNumber>
    </recommendedName>
    <alternativeName>
        <fullName evidence="16">DNA-(apurinic or apyrimidinic site) lyase MutM</fullName>
        <shortName evidence="16">AP lyase MutM</shortName>
        <ecNumber evidence="16">4.2.99.18</ecNumber>
    </alternativeName>
</protein>
<keyword evidence="9 16" id="KW-0238">DNA-binding</keyword>
<evidence type="ECO:0000256" key="16">
    <source>
        <dbReference type="HAMAP-Rule" id="MF_00103"/>
    </source>
</evidence>
<dbReference type="InterPro" id="IPR015886">
    <property type="entry name" value="H2TH_FPG"/>
</dbReference>
<evidence type="ECO:0000256" key="13">
    <source>
        <dbReference type="ARBA" id="ARBA00023295"/>
    </source>
</evidence>
<evidence type="ECO:0000256" key="14">
    <source>
        <dbReference type="ARBA" id="ARBA00044632"/>
    </source>
</evidence>
<dbReference type="GO" id="GO:0003690">
    <property type="term" value="F:double-stranded DNA binding"/>
    <property type="evidence" value="ECO:0007669"/>
    <property type="project" value="UniProtKB-ARBA"/>
</dbReference>
<keyword evidence="7 16" id="KW-0378">Hydrolase</keyword>
<evidence type="ECO:0000256" key="9">
    <source>
        <dbReference type="ARBA" id="ARBA00023125"/>
    </source>
</evidence>
<dbReference type="NCBIfam" id="NF002211">
    <property type="entry name" value="PRK01103.1"/>
    <property type="match status" value="1"/>
</dbReference>
<comment type="similarity">
    <text evidence="2 16">Belongs to the FPG family.</text>
</comment>
<dbReference type="InterPro" id="IPR010663">
    <property type="entry name" value="Znf_FPG/IleRS"/>
</dbReference>
<keyword evidence="5 16" id="KW-0227">DNA damage</keyword>
<dbReference type="SMART" id="SM01232">
    <property type="entry name" value="H2TH"/>
    <property type="match status" value="1"/>
</dbReference>
<dbReference type="CDD" id="cd08966">
    <property type="entry name" value="EcFpg-like_N"/>
    <property type="match status" value="1"/>
</dbReference>
<keyword evidence="4 16" id="KW-0479">Metal-binding</keyword>
<dbReference type="Proteomes" id="UP000180235">
    <property type="component" value="Chromosome"/>
</dbReference>
<feature type="binding site" evidence="16">
    <location>
        <position position="111"/>
    </location>
    <ligand>
        <name>DNA</name>
        <dbReference type="ChEBI" id="CHEBI:16991"/>
    </ligand>
</feature>
<keyword evidence="11 16" id="KW-0456">Lyase</keyword>
<evidence type="ECO:0000256" key="5">
    <source>
        <dbReference type="ARBA" id="ARBA00022763"/>
    </source>
</evidence>
<dbReference type="InterPro" id="IPR015887">
    <property type="entry name" value="DNA_glyclase_Znf_dom_DNA_BS"/>
</dbReference>
<keyword evidence="6 16" id="KW-0863">Zinc-finger</keyword>
<dbReference type="SUPFAM" id="SSF46946">
    <property type="entry name" value="S13-like H2TH domain"/>
    <property type="match status" value="1"/>
</dbReference>
<dbReference type="PROSITE" id="PS01242">
    <property type="entry name" value="ZF_FPG_1"/>
    <property type="match status" value="1"/>
</dbReference>
<comment type="function">
    <text evidence="15">Involved in base excision repair of DNA damaged by oxidation or by mutagenic agents. Acts as a DNA glycosylase that recognizes and removes damaged bases. Has a preference for oxidized purines, such as 7,8-dihydro-8-oxoguanine (8-oxoG). Has AP (apurinic/apyrimidinic) lyase activity and introduces nicks in the DNA strand. Cleaves the DNA backbone by beta-delta elimination to generate a single-strand break at the site of the removed base with both 3'- and 5'-phosphates.</text>
</comment>
<organism evidence="19 20">
    <name type="scientific">Gloeomargarita lithophora Alchichica-D10</name>
    <dbReference type="NCBI Taxonomy" id="1188229"/>
    <lineage>
        <taxon>Bacteria</taxon>
        <taxon>Bacillati</taxon>
        <taxon>Cyanobacteriota</taxon>
        <taxon>Cyanophyceae</taxon>
        <taxon>Gloeomargaritales</taxon>
        <taxon>Gloeomargaritaceae</taxon>
        <taxon>Gloeomargarita</taxon>
    </lineage>
</organism>
<keyword evidence="10 16" id="KW-0234">DNA repair</keyword>
<comment type="catalytic activity">
    <reaction evidence="14 16">
        <text>2'-deoxyribonucleotide-(2'-deoxyribose 5'-phosphate)-2'-deoxyribonucleotide-DNA = a 3'-end 2'-deoxyribonucleotide-(2,3-dehydro-2,3-deoxyribose 5'-phosphate)-DNA + a 5'-end 5'-phospho-2'-deoxyribonucleoside-DNA + H(+)</text>
        <dbReference type="Rhea" id="RHEA:66592"/>
        <dbReference type="Rhea" id="RHEA-COMP:13180"/>
        <dbReference type="Rhea" id="RHEA-COMP:16897"/>
        <dbReference type="Rhea" id="RHEA-COMP:17067"/>
        <dbReference type="ChEBI" id="CHEBI:15378"/>
        <dbReference type="ChEBI" id="CHEBI:136412"/>
        <dbReference type="ChEBI" id="CHEBI:157695"/>
        <dbReference type="ChEBI" id="CHEBI:167181"/>
        <dbReference type="EC" id="4.2.99.18"/>
    </reaction>
</comment>
<dbReference type="OrthoDB" id="9800855at2"/>
<evidence type="ECO:0000256" key="7">
    <source>
        <dbReference type="ARBA" id="ARBA00022801"/>
    </source>
</evidence>
<evidence type="ECO:0000256" key="3">
    <source>
        <dbReference type="ARBA" id="ARBA00011245"/>
    </source>
</evidence>
<dbReference type="PROSITE" id="PS51068">
    <property type="entry name" value="FPG_CAT"/>
    <property type="match status" value="1"/>
</dbReference>
<feature type="domain" description="FPG-type" evidence="17">
    <location>
        <begin position="239"/>
        <end position="273"/>
    </location>
</feature>
<dbReference type="InterPro" id="IPR012319">
    <property type="entry name" value="FPG_cat"/>
</dbReference>
<dbReference type="GO" id="GO:0008270">
    <property type="term" value="F:zinc ion binding"/>
    <property type="evidence" value="ECO:0007669"/>
    <property type="project" value="UniProtKB-UniRule"/>
</dbReference>
<gene>
    <name evidence="16 19" type="primary">fpg</name>
    <name evidence="16" type="synonym">mutM</name>
    <name evidence="19" type="ORF">GlitD10_2636</name>
</gene>
<dbReference type="PANTHER" id="PTHR22993">
    <property type="entry name" value="FORMAMIDOPYRIMIDINE-DNA GLYCOSYLASE"/>
    <property type="match status" value="1"/>
</dbReference>
<comment type="caution">
    <text evidence="16">Lacks conserved residue(s) required for the propagation of feature annotation.</text>
</comment>
<keyword evidence="8 16" id="KW-0862">Zinc</keyword>
<evidence type="ECO:0000256" key="8">
    <source>
        <dbReference type="ARBA" id="ARBA00022833"/>
    </source>
</evidence>
<dbReference type="FunFam" id="1.10.8.50:FF:000003">
    <property type="entry name" value="Formamidopyrimidine-DNA glycosylase"/>
    <property type="match status" value="1"/>
</dbReference>
<evidence type="ECO:0000259" key="18">
    <source>
        <dbReference type="PROSITE" id="PS51068"/>
    </source>
</evidence>
<feature type="active site" description="Schiff-base intermediate with DNA" evidence="16">
    <location>
        <position position="2"/>
    </location>
</feature>
<accession>A0A1J0AGA4</accession>
<dbReference type="GO" id="GO:0003684">
    <property type="term" value="F:damaged DNA binding"/>
    <property type="evidence" value="ECO:0007669"/>
    <property type="project" value="InterPro"/>
</dbReference>